<reference evidence="3 4" key="1">
    <citation type="submission" date="2016-11" db="EMBL/GenBank/DDBJ databases">
        <authorList>
            <person name="Jaros S."/>
            <person name="Januszkiewicz K."/>
            <person name="Wedrychowicz H."/>
        </authorList>
    </citation>
    <scope>NUCLEOTIDE SEQUENCE [LARGE SCALE GENOMIC DNA]</scope>
    <source>
        <strain evidence="3 4">DSM 14916</strain>
    </source>
</reference>
<gene>
    <name evidence="3" type="ORF">SAMN02745194_00884</name>
</gene>
<protein>
    <submittedName>
        <fullName evidence="3">Urease accessory protein</fullName>
    </submittedName>
</protein>
<keyword evidence="2" id="KW-0732">Signal</keyword>
<feature type="transmembrane region" description="Helical" evidence="1">
    <location>
        <begin position="167"/>
        <end position="185"/>
    </location>
</feature>
<dbReference type="RefSeq" id="WP_073131884.1">
    <property type="nucleotide sequence ID" value="NZ_FQZF01000004.1"/>
</dbReference>
<feature type="transmembrane region" description="Helical" evidence="1">
    <location>
        <begin position="83"/>
        <end position="103"/>
    </location>
</feature>
<feature type="transmembrane region" description="Helical" evidence="1">
    <location>
        <begin position="110"/>
        <end position="127"/>
    </location>
</feature>
<keyword evidence="1" id="KW-0812">Transmembrane</keyword>
<evidence type="ECO:0000313" key="4">
    <source>
        <dbReference type="Proteomes" id="UP000184387"/>
    </source>
</evidence>
<dbReference type="EMBL" id="FQZF01000004">
    <property type="protein sequence ID" value="SHI70534.1"/>
    <property type="molecule type" value="Genomic_DNA"/>
</dbReference>
<feature type="transmembrane region" description="Helical" evidence="1">
    <location>
        <begin position="59"/>
        <end position="77"/>
    </location>
</feature>
<sequence length="187" mass="18216">MRRLLPAALAVLPLPALAHTGADHAMGFTAGFAHPLGGADHLMAMVAVGLWAGLLGGRAALALPAAFLAALTLGFGLGTAGVALPMVEAGIAASVIVLGAVVALATRPPLAVSLALAALFGLAHGHAHGTEMLAGSGVVAYATGFLLATAALHAAGFAMMRLPAPRILARSAGAAMALGGLFLLVQG</sequence>
<dbReference type="PIRSF" id="PIRSF016919">
    <property type="entry name" value="HupE_UreJ"/>
    <property type="match status" value="1"/>
</dbReference>
<evidence type="ECO:0000256" key="2">
    <source>
        <dbReference type="SAM" id="SignalP"/>
    </source>
</evidence>
<name>A0A1M6DBC5_9PROT</name>
<feature type="chain" id="PRO_5012770808" evidence="2">
    <location>
        <begin position="19"/>
        <end position="187"/>
    </location>
</feature>
<evidence type="ECO:0000256" key="1">
    <source>
        <dbReference type="SAM" id="Phobius"/>
    </source>
</evidence>
<evidence type="ECO:0000313" key="3">
    <source>
        <dbReference type="EMBL" id="SHI70534.1"/>
    </source>
</evidence>
<proteinExistence type="predicted"/>
<keyword evidence="4" id="KW-1185">Reference proteome</keyword>
<accession>A0A1M6DBC5</accession>
<dbReference type="InterPro" id="IPR007038">
    <property type="entry name" value="HupE_UreJ"/>
</dbReference>
<organism evidence="3 4">
    <name type="scientific">Muricoccus roseus</name>
    <dbReference type="NCBI Taxonomy" id="198092"/>
    <lineage>
        <taxon>Bacteria</taxon>
        <taxon>Pseudomonadati</taxon>
        <taxon>Pseudomonadota</taxon>
        <taxon>Alphaproteobacteria</taxon>
        <taxon>Acetobacterales</taxon>
        <taxon>Roseomonadaceae</taxon>
        <taxon>Muricoccus</taxon>
    </lineage>
</organism>
<feature type="signal peptide" evidence="2">
    <location>
        <begin position="1"/>
        <end position="18"/>
    </location>
</feature>
<dbReference type="AlphaFoldDB" id="A0A1M6DBC5"/>
<dbReference type="STRING" id="198092.SAMN02745194_00884"/>
<keyword evidence="1" id="KW-0472">Membrane</keyword>
<dbReference type="Proteomes" id="UP000184387">
    <property type="component" value="Unassembled WGS sequence"/>
</dbReference>
<keyword evidence="1" id="KW-1133">Transmembrane helix</keyword>
<feature type="transmembrane region" description="Helical" evidence="1">
    <location>
        <begin position="133"/>
        <end position="155"/>
    </location>
</feature>
<dbReference type="Pfam" id="PF04955">
    <property type="entry name" value="HupE_UreJ"/>
    <property type="match status" value="1"/>
</dbReference>